<dbReference type="InterPro" id="IPR013734">
    <property type="entry name" value="TF_Nrm1/Whi5"/>
</dbReference>
<feature type="compositionally biased region" description="Low complexity" evidence="9">
    <location>
        <begin position="141"/>
        <end position="158"/>
    </location>
</feature>
<evidence type="ECO:0000256" key="9">
    <source>
        <dbReference type="SAM" id="MobiDB-lite"/>
    </source>
</evidence>
<evidence type="ECO:0000256" key="5">
    <source>
        <dbReference type="ARBA" id="ARBA00022491"/>
    </source>
</evidence>
<protein>
    <submittedName>
        <fullName evidence="10">Uncharacterized protein</fullName>
    </submittedName>
</protein>
<proteinExistence type="inferred from homology"/>
<dbReference type="Pfam" id="PF08528">
    <property type="entry name" value="Whi5"/>
    <property type="match status" value="1"/>
</dbReference>
<evidence type="ECO:0000256" key="2">
    <source>
        <dbReference type="ARBA" id="ARBA00004496"/>
    </source>
</evidence>
<comment type="caution">
    <text evidence="10">The sequence shown here is derived from an EMBL/GenBank/DDBJ whole genome shotgun (WGS) entry which is preliminary data.</text>
</comment>
<keyword evidence="6" id="KW-0805">Transcription regulation</keyword>
<name>A0ABP9YL63_9FUNG</name>
<keyword evidence="8" id="KW-0539">Nucleus</keyword>
<dbReference type="EMBL" id="BAABUK010000002">
    <property type="protein sequence ID" value="GAA5807599.1"/>
    <property type="molecule type" value="Genomic_DNA"/>
</dbReference>
<comment type="similarity">
    <text evidence="3">Belongs to the WHI5/NRM1 family.</text>
</comment>
<reference evidence="10 11" key="1">
    <citation type="submission" date="2024-04" db="EMBL/GenBank/DDBJ databases">
        <title>genome sequences of Mucor flavus KT1a and Helicostylum pulchrum KT1b strains isolated from the surface of a dry-aged beef.</title>
        <authorList>
            <person name="Toyotome T."/>
            <person name="Hosono M."/>
            <person name="Torimaru M."/>
            <person name="Fukuda K."/>
            <person name="Mikami N."/>
        </authorList>
    </citation>
    <scope>NUCLEOTIDE SEQUENCE [LARGE SCALE GENOMIC DNA]</scope>
    <source>
        <strain evidence="10 11">KT1a</strain>
    </source>
</reference>
<keyword evidence="5" id="KW-0678">Repressor</keyword>
<keyword evidence="7" id="KW-0804">Transcription</keyword>
<gene>
    <name evidence="10" type="ORF">MFLAVUS_000966</name>
</gene>
<feature type="region of interest" description="Disordered" evidence="9">
    <location>
        <begin position="113"/>
        <end position="158"/>
    </location>
</feature>
<organism evidence="10 11">
    <name type="scientific">Mucor flavus</name>
    <dbReference type="NCBI Taxonomy" id="439312"/>
    <lineage>
        <taxon>Eukaryota</taxon>
        <taxon>Fungi</taxon>
        <taxon>Fungi incertae sedis</taxon>
        <taxon>Mucoromycota</taxon>
        <taxon>Mucoromycotina</taxon>
        <taxon>Mucoromycetes</taxon>
        <taxon>Mucorales</taxon>
        <taxon>Mucorineae</taxon>
        <taxon>Mucoraceae</taxon>
        <taxon>Mucor</taxon>
    </lineage>
</organism>
<evidence type="ECO:0000256" key="3">
    <source>
        <dbReference type="ARBA" id="ARBA00006922"/>
    </source>
</evidence>
<evidence type="ECO:0000256" key="8">
    <source>
        <dbReference type="ARBA" id="ARBA00023242"/>
    </source>
</evidence>
<evidence type="ECO:0000256" key="7">
    <source>
        <dbReference type="ARBA" id="ARBA00023163"/>
    </source>
</evidence>
<evidence type="ECO:0000313" key="11">
    <source>
        <dbReference type="Proteomes" id="UP001473302"/>
    </source>
</evidence>
<evidence type="ECO:0000313" key="10">
    <source>
        <dbReference type="EMBL" id="GAA5807599.1"/>
    </source>
</evidence>
<comment type="subcellular location">
    <subcellularLocation>
        <location evidence="2">Cytoplasm</location>
    </subcellularLocation>
    <subcellularLocation>
        <location evidence="1">Nucleus</location>
    </subcellularLocation>
</comment>
<accession>A0ABP9YL63</accession>
<evidence type="ECO:0000256" key="4">
    <source>
        <dbReference type="ARBA" id="ARBA00022490"/>
    </source>
</evidence>
<dbReference type="Proteomes" id="UP001473302">
    <property type="component" value="Unassembled WGS sequence"/>
</dbReference>
<sequence>MHTMNYNNIYLSNDVLKNVESLRTRLGFARFKLNNGWENNTLGDVECFWKQKQRQSIRDIPTPRFTQQDIIDKRSYIQASGAKYAKARRYRLLNRSLSNPSSKQDMLNFVSSQKSIKKVRRKSHPPSQQYLSNDDEDDESSNSSTISSPTQQTQSQPLPQEQQYYFHHYDKEAWNSNKDSEKPIGNHSVSSFDASCVPTDLNGEPTVVKNSLDYLSYAIAMTEKDNDDWKRPSSPTNLAAQAMLMFLNRNEPTA</sequence>
<keyword evidence="4" id="KW-0963">Cytoplasm</keyword>
<keyword evidence="11" id="KW-1185">Reference proteome</keyword>
<evidence type="ECO:0000256" key="6">
    <source>
        <dbReference type="ARBA" id="ARBA00023015"/>
    </source>
</evidence>
<evidence type="ECO:0000256" key="1">
    <source>
        <dbReference type="ARBA" id="ARBA00004123"/>
    </source>
</evidence>
<feature type="compositionally biased region" description="Basic residues" evidence="9">
    <location>
        <begin position="115"/>
        <end position="124"/>
    </location>
</feature>